<dbReference type="Gene3D" id="3.90.1720.10">
    <property type="entry name" value="endopeptidase domain like (from Nostoc punctiforme)"/>
    <property type="match status" value="1"/>
</dbReference>
<protein>
    <recommendedName>
        <fullName evidence="3">LRAT domain-containing protein</fullName>
    </recommendedName>
</protein>
<dbReference type="AlphaFoldDB" id="A0A437QBW7"/>
<evidence type="ECO:0000313" key="2">
    <source>
        <dbReference type="Proteomes" id="UP000283077"/>
    </source>
</evidence>
<dbReference type="RefSeq" id="WP_127701182.1">
    <property type="nucleotide sequence ID" value="NZ_SACS01000036.1"/>
</dbReference>
<dbReference type="OrthoDB" id="9812095at2"/>
<dbReference type="EMBL" id="SACS01000036">
    <property type="protein sequence ID" value="RVU31899.1"/>
    <property type="molecule type" value="Genomic_DNA"/>
</dbReference>
<reference evidence="1 2" key="1">
    <citation type="submission" date="2019-01" db="EMBL/GenBank/DDBJ databases">
        <authorList>
            <person name="Chen W.-M."/>
        </authorList>
    </citation>
    <scope>NUCLEOTIDE SEQUENCE [LARGE SCALE GENOMIC DNA]</scope>
    <source>
        <strain evidence="1 2">KYPC3</strain>
    </source>
</reference>
<keyword evidence="2" id="KW-1185">Reference proteome</keyword>
<organism evidence="1 2">
    <name type="scientific">Rheinheimera riviphila</name>
    <dbReference type="NCBI Taxonomy" id="1834037"/>
    <lineage>
        <taxon>Bacteria</taxon>
        <taxon>Pseudomonadati</taxon>
        <taxon>Pseudomonadota</taxon>
        <taxon>Gammaproteobacteria</taxon>
        <taxon>Chromatiales</taxon>
        <taxon>Chromatiaceae</taxon>
        <taxon>Rheinheimera</taxon>
    </lineage>
</organism>
<evidence type="ECO:0008006" key="3">
    <source>
        <dbReference type="Google" id="ProtNLM"/>
    </source>
</evidence>
<proteinExistence type="predicted"/>
<sequence>MWHLSAVPAGAVVVCEIFHLFEHTGIYIGEGQIVELQGSGLVRAISINRFFDNRSGKHLLVACDRQGQVLVGEGCAERAIQQIFTVQDYDLIHNNCHRFTQHCVSGRNLPMTSFFDLKTELARLWRTDIQWLAVEVNR</sequence>
<comment type="caution">
    <text evidence="1">The sequence shown here is derived from an EMBL/GenBank/DDBJ whole genome shotgun (WGS) entry which is preliminary data.</text>
</comment>
<gene>
    <name evidence="1" type="ORF">EOE67_19655</name>
</gene>
<accession>A0A437QBW7</accession>
<evidence type="ECO:0000313" key="1">
    <source>
        <dbReference type="EMBL" id="RVU31899.1"/>
    </source>
</evidence>
<name>A0A437QBW7_9GAMM</name>
<dbReference type="Proteomes" id="UP000283077">
    <property type="component" value="Unassembled WGS sequence"/>
</dbReference>